<dbReference type="OrthoDB" id="6386665at2"/>
<dbReference type="RefSeq" id="WP_153247180.1">
    <property type="nucleotide sequence ID" value="NZ_CP044205.1"/>
</dbReference>
<accession>A0A5Q0BB71</accession>
<feature type="chain" id="PRO_5024927713" evidence="1">
    <location>
        <begin position="25"/>
        <end position="222"/>
    </location>
</feature>
<dbReference type="AlphaFoldDB" id="A0A5Q0BB71"/>
<keyword evidence="3" id="KW-1185">Reference proteome</keyword>
<reference evidence="2 3" key="1">
    <citation type="submission" date="2019-09" db="EMBL/GenBank/DDBJ databases">
        <title>Ecophysiology of the spiral-shaped methanotroph Methylospira mobilis as revealed by the complete genome sequence.</title>
        <authorList>
            <person name="Oshkin I.Y."/>
            <person name="Dedysh S.N."/>
            <person name="Miroshnikov K."/>
            <person name="Danilova O.V."/>
            <person name="Hakobyan A."/>
            <person name="Liesack W."/>
        </authorList>
    </citation>
    <scope>NUCLEOTIDE SEQUENCE [LARGE SCALE GENOMIC DNA]</scope>
    <source>
        <strain evidence="2 3">Shm1</strain>
    </source>
</reference>
<evidence type="ECO:0000256" key="1">
    <source>
        <dbReference type="SAM" id="SignalP"/>
    </source>
</evidence>
<dbReference type="InParanoid" id="A0A5Q0BB71"/>
<evidence type="ECO:0000313" key="2">
    <source>
        <dbReference type="EMBL" id="QFY41203.1"/>
    </source>
</evidence>
<gene>
    <name evidence="2" type="ORF">F6R98_00075</name>
</gene>
<dbReference type="KEGG" id="mmob:F6R98_00075"/>
<protein>
    <submittedName>
        <fullName evidence="2">Uncharacterized protein</fullName>
    </submittedName>
</protein>
<dbReference type="EMBL" id="CP044205">
    <property type="protein sequence ID" value="QFY41203.1"/>
    <property type="molecule type" value="Genomic_DNA"/>
</dbReference>
<feature type="signal peptide" evidence="1">
    <location>
        <begin position="1"/>
        <end position="24"/>
    </location>
</feature>
<keyword evidence="1" id="KW-0732">Signal</keyword>
<proteinExistence type="predicted"/>
<dbReference type="Proteomes" id="UP000325755">
    <property type="component" value="Chromosome"/>
</dbReference>
<name>A0A5Q0BB71_9GAMM</name>
<sequence length="222" mass="24310">MSVKIITAAIFSFALLTLSSGAQAFMTYEFLTDSPQAYMKDADYKLLSQTLDDLLDNGKDGAIKSWKNPATHNAGSLKVLLSYHDGNLNCRRVGFLLKSANKLKTQSTFNLCKIDNQWTIKDGPAKSFTDEDWKLFNSAAQEALSTQKDGSIKNWKNEKTGNSGAFKLISTPSVEGRQCRVVNISIATSKPETAESTMTLCKEKDGAWSNAAESADTTATRK</sequence>
<evidence type="ECO:0000313" key="3">
    <source>
        <dbReference type="Proteomes" id="UP000325755"/>
    </source>
</evidence>
<organism evidence="2 3">
    <name type="scientific">Candidatus Methylospira mobilis</name>
    <dbReference type="NCBI Taxonomy" id="1808979"/>
    <lineage>
        <taxon>Bacteria</taxon>
        <taxon>Pseudomonadati</taxon>
        <taxon>Pseudomonadota</taxon>
        <taxon>Gammaproteobacteria</taxon>
        <taxon>Methylococcales</taxon>
        <taxon>Methylococcaceae</taxon>
        <taxon>Candidatus Methylospira</taxon>
    </lineage>
</organism>